<dbReference type="SMART" id="SM00091">
    <property type="entry name" value="PAS"/>
    <property type="match status" value="1"/>
</dbReference>
<evidence type="ECO:0000259" key="19">
    <source>
        <dbReference type="PROSITE" id="PS50109"/>
    </source>
</evidence>
<dbReference type="EC" id="2.7.13.3" evidence="3"/>
<evidence type="ECO:0000313" key="23">
    <source>
        <dbReference type="EMBL" id="CDG83511.1"/>
    </source>
</evidence>
<evidence type="ECO:0000256" key="7">
    <source>
        <dbReference type="ARBA" id="ARBA00022729"/>
    </source>
</evidence>
<dbReference type="GO" id="GO:0005524">
    <property type="term" value="F:ATP binding"/>
    <property type="evidence" value="ECO:0007669"/>
    <property type="project" value="UniProtKB-KW"/>
</dbReference>
<dbReference type="CDD" id="cd00082">
    <property type="entry name" value="HisKA"/>
    <property type="match status" value="1"/>
</dbReference>
<dbReference type="PROSITE" id="PS50110">
    <property type="entry name" value="RESPONSE_REGULATORY"/>
    <property type="match status" value="1"/>
</dbReference>
<dbReference type="InterPro" id="IPR035965">
    <property type="entry name" value="PAS-like_dom_sf"/>
</dbReference>
<evidence type="ECO:0000256" key="10">
    <source>
        <dbReference type="ARBA" id="ARBA00022840"/>
    </source>
</evidence>
<feature type="domain" description="PAC" evidence="22">
    <location>
        <begin position="480"/>
        <end position="530"/>
    </location>
</feature>
<dbReference type="Proteomes" id="UP000027604">
    <property type="component" value="Chromosome I"/>
</dbReference>
<dbReference type="CDD" id="cd16922">
    <property type="entry name" value="HATPase_EvgS-ArcB-TorS-like"/>
    <property type="match status" value="1"/>
</dbReference>
<dbReference type="PATRIC" id="fig|1349767.4.peg.4601"/>
<keyword evidence="8" id="KW-0547">Nucleotide-binding</keyword>
<reference evidence="23 24" key="1">
    <citation type="journal article" date="2015" name="Genome Announc.">
        <title>Genome Sequence of Mushroom Soft-Rot Pathogen Janthinobacterium agaricidamnosum.</title>
        <authorList>
            <person name="Graupner K."/>
            <person name="Lackner G."/>
            <person name="Hertweck C."/>
        </authorList>
    </citation>
    <scope>NUCLEOTIDE SEQUENCE [LARGE SCALE GENOMIC DNA]</scope>
    <source>
        <strain evidence="24">NBRC 102515 / DSM 9628</strain>
    </source>
</reference>
<dbReference type="InterPro" id="IPR001789">
    <property type="entry name" value="Sig_transdc_resp-reg_receiver"/>
</dbReference>
<dbReference type="PROSITE" id="PS50113">
    <property type="entry name" value="PAC"/>
    <property type="match status" value="1"/>
</dbReference>
<evidence type="ECO:0000256" key="3">
    <source>
        <dbReference type="ARBA" id="ARBA00012438"/>
    </source>
</evidence>
<dbReference type="InterPro" id="IPR003594">
    <property type="entry name" value="HATPase_dom"/>
</dbReference>
<dbReference type="InterPro" id="IPR000700">
    <property type="entry name" value="PAS-assoc_C"/>
</dbReference>
<comment type="catalytic activity">
    <reaction evidence="1">
        <text>ATP + protein L-histidine = ADP + protein N-phospho-L-histidine.</text>
        <dbReference type="EC" id="2.7.13.3"/>
    </reaction>
</comment>
<dbReference type="InterPro" id="IPR000014">
    <property type="entry name" value="PAS"/>
</dbReference>
<evidence type="ECO:0000256" key="9">
    <source>
        <dbReference type="ARBA" id="ARBA00022777"/>
    </source>
</evidence>
<evidence type="ECO:0000256" key="4">
    <source>
        <dbReference type="ARBA" id="ARBA00022553"/>
    </source>
</evidence>
<dbReference type="CDD" id="cd17546">
    <property type="entry name" value="REC_hyHK_CKI1_RcsC-like"/>
    <property type="match status" value="1"/>
</dbReference>
<dbReference type="eggNOG" id="COG5002">
    <property type="taxonomic scope" value="Bacteria"/>
</dbReference>
<dbReference type="PRINTS" id="PR00344">
    <property type="entry name" value="BCTRLSENSOR"/>
</dbReference>
<protein>
    <recommendedName>
        <fullName evidence="16">Virulence sensor protein BvgS</fullName>
        <ecNumber evidence="3">2.7.13.3</ecNumber>
    </recommendedName>
</protein>
<evidence type="ECO:0000256" key="16">
    <source>
        <dbReference type="ARBA" id="ARBA00070152"/>
    </source>
</evidence>
<evidence type="ECO:0000256" key="18">
    <source>
        <dbReference type="SAM" id="Phobius"/>
    </source>
</evidence>
<dbReference type="GO" id="GO:0016020">
    <property type="term" value="C:membrane"/>
    <property type="evidence" value="ECO:0007669"/>
    <property type="project" value="UniProtKB-SubCell"/>
</dbReference>
<dbReference type="InterPro" id="IPR005467">
    <property type="entry name" value="His_kinase_dom"/>
</dbReference>
<evidence type="ECO:0000256" key="13">
    <source>
        <dbReference type="ARBA" id="ARBA00023026"/>
    </source>
</evidence>
<dbReference type="PROSITE" id="PS50109">
    <property type="entry name" value="HIS_KIN"/>
    <property type="match status" value="1"/>
</dbReference>
<evidence type="ECO:0000256" key="6">
    <source>
        <dbReference type="ARBA" id="ARBA00022692"/>
    </source>
</evidence>
<dbReference type="SMART" id="SM00388">
    <property type="entry name" value="HisKA"/>
    <property type="match status" value="1"/>
</dbReference>
<evidence type="ECO:0000256" key="17">
    <source>
        <dbReference type="PROSITE-ProRule" id="PRU00169"/>
    </source>
</evidence>
<dbReference type="NCBIfam" id="TIGR00229">
    <property type="entry name" value="sensory_box"/>
    <property type="match status" value="1"/>
</dbReference>
<evidence type="ECO:0000259" key="20">
    <source>
        <dbReference type="PROSITE" id="PS50110"/>
    </source>
</evidence>
<dbReference type="Gene3D" id="3.40.50.2300">
    <property type="match status" value="1"/>
</dbReference>
<accession>W0V6L2</accession>
<keyword evidence="10" id="KW-0067">ATP-binding</keyword>
<sequence length="1031" mass="111844">MAPAALRLKPLRLRQGAAGRIRASVLCLATACACLMSDAARPAAAVPPQAKRILFLNAYGYGRAGVESFTRTYVAALNGAGISSENISVEYLNLNRNDGAELRSSIRRLLLERYKTAHTDLIVAMQQPALDYLLAEVPELARRTPVLAINTMATPLVGAQGVQVWQQKANADFGGTLREAIALFPHTRRVVVAAGASDADQVFKRAMQQAAGPWAARLVFEYLDNLGLDQMRRRVANLPADTILICSSVNRDVDGALATPLQFVDELAALSNMPAFAIYNTSVGQGVVGGSVLHIERAAGQLAQTSLALLDGSLSMSGNADLPPAAHVSMYDWRQLLRWNADLDQLPAGAVLINRPPSLWQQHRGVVLAALGVFAALMAMLLALLLQRGRLKRAQADSAESEQRFRILVEHAPEAILVYDLDLDRFVDVNTNAQHMLGMSRAALLASGPMELYAPQQPEGPLSEQVLKHHLERAMRGESLMVEWQVRRKDGRVFPCEVRLVRLPAAGRRLVRGGIIDITQRKKGEQELLQHRNHLEELVQQRTAALSVAVTDAEAANRAKSVFLANMSHELRTPLNSVIGFSQLMADSSSMRDEEKNNLAIINRAGHHLLTLINDILELSKIEAGRIELQPSNVDLTELLDDVLDMMRLRSKQEQVALRLDSNIVPPLVRIDGAKLRQVLLNLMSNAVKFIERGSVTLSLRVTGLAGERLALGFAVRDTGSGIAPQDLARIFEPFVQADSAAQQAGTGLGLTISREFVRLMGGQLAVRSVLGQGSEFSFTVPAERLPMPGAPQQPSGAGRVTGLPPAQRGRCILLVDDDGDGRKLLAALLEPLGFVVSQAGDGAQALRLLENQARQAPDLLLADWRMPLMDGLELTRQVRRLPRIGGHRPRIVIMTASAFEDERQAALAAGADDFLRKPVEQEKLFAVLERQLGLVFLRGGAAPSASRAAEPPLLAGELETLQPQARRALQQAVRQLDVRGGAVILAGIAASEPLLAGRIGLMIGNHQYQQLWQLLDDANTHAAQSVTNPG</sequence>
<dbReference type="STRING" id="1349767.GJA_2882"/>
<evidence type="ECO:0000259" key="21">
    <source>
        <dbReference type="PROSITE" id="PS50112"/>
    </source>
</evidence>
<dbReference type="InterPro" id="IPR036890">
    <property type="entry name" value="HATPase_C_sf"/>
</dbReference>
<evidence type="ECO:0000256" key="11">
    <source>
        <dbReference type="ARBA" id="ARBA00022989"/>
    </source>
</evidence>
<dbReference type="Pfam" id="PF00512">
    <property type="entry name" value="HisKA"/>
    <property type="match status" value="1"/>
</dbReference>
<feature type="transmembrane region" description="Helical" evidence="18">
    <location>
        <begin position="365"/>
        <end position="386"/>
    </location>
</feature>
<keyword evidence="9" id="KW-0418">Kinase</keyword>
<dbReference type="AlphaFoldDB" id="W0V6L2"/>
<keyword evidence="6 18" id="KW-0812">Transmembrane</keyword>
<dbReference type="SUPFAM" id="SSF52172">
    <property type="entry name" value="CheY-like"/>
    <property type="match status" value="1"/>
</dbReference>
<dbReference type="Gene3D" id="1.10.287.130">
    <property type="match status" value="1"/>
</dbReference>
<dbReference type="Gene3D" id="3.30.565.10">
    <property type="entry name" value="Histidine kinase-like ATPase, C-terminal domain"/>
    <property type="match status" value="1"/>
</dbReference>
<feature type="domain" description="PAS" evidence="21">
    <location>
        <begin position="401"/>
        <end position="478"/>
    </location>
</feature>
<dbReference type="FunFam" id="1.10.287.130:FF:000004">
    <property type="entry name" value="Ethylene receptor 1"/>
    <property type="match status" value="1"/>
</dbReference>
<dbReference type="SMART" id="SM00448">
    <property type="entry name" value="REC"/>
    <property type="match status" value="1"/>
</dbReference>
<evidence type="ECO:0000256" key="14">
    <source>
        <dbReference type="ARBA" id="ARBA00023136"/>
    </source>
</evidence>
<evidence type="ECO:0000256" key="15">
    <source>
        <dbReference type="ARBA" id="ARBA00058004"/>
    </source>
</evidence>
<keyword evidence="24" id="KW-1185">Reference proteome</keyword>
<feature type="domain" description="Histidine kinase" evidence="19">
    <location>
        <begin position="566"/>
        <end position="785"/>
    </location>
</feature>
<comment type="function">
    <text evidence="15">Member of the two-component regulatory system BvgS/BvgA. Phosphorylates BvgA via a four-step phosphorelay in response to environmental signals.</text>
</comment>
<keyword evidence="13" id="KW-0843">Virulence</keyword>
<comment type="subcellular location">
    <subcellularLocation>
        <location evidence="2">Membrane</location>
    </subcellularLocation>
</comment>
<keyword evidence="14 18" id="KW-0472">Membrane</keyword>
<dbReference type="GO" id="GO:0000155">
    <property type="term" value="F:phosphorelay sensor kinase activity"/>
    <property type="evidence" value="ECO:0007669"/>
    <property type="project" value="InterPro"/>
</dbReference>
<name>W0V6L2_9BURK</name>
<proteinExistence type="predicted"/>
<dbReference type="InterPro" id="IPR011006">
    <property type="entry name" value="CheY-like_superfamily"/>
</dbReference>
<gene>
    <name evidence="23" type="ORF">GJA_2882</name>
</gene>
<evidence type="ECO:0000313" key="24">
    <source>
        <dbReference type="Proteomes" id="UP000027604"/>
    </source>
</evidence>
<dbReference type="FunFam" id="3.30.565.10:FF:000010">
    <property type="entry name" value="Sensor histidine kinase RcsC"/>
    <property type="match status" value="1"/>
</dbReference>
<dbReference type="InterPro" id="IPR036097">
    <property type="entry name" value="HisK_dim/P_sf"/>
</dbReference>
<dbReference type="InterPro" id="IPR003661">
    <property type="entry name" value="HisK_dim/P_dom"/>
</dbReference>
<dbReference type="SUPFAM" id="SSF55874">
    <property type="entry name" value="ATPase domain of HSP90 chaperone/DNA topoisomerase II/histidine kinase"/>
    <property type="match status" value="1"/>
</dbReference>
<keyword evidence="4 17" id="KW-0597">Phosphoprotein</keyword>
<dbReference type="HOGENOM" id="CLU_000445_89_20_4"/>
<feature type="modified residue" description="4-aspartylphosphate" evidence="17">
    <location>
        <position position="864"/>
    </location>
</feature>
<dbReference type="Pfam" id="PF13426">
    <property type="entry name" value="PAS_9"/>
    <property type="match status" value="1"/>
</dbReference>
<evidence type="ECO:0000256" key="1">
    <source>
        <dbReference type="ARBA" id="ARBA00000085"/>
    </source>
</evidence>
<evidence type="ECO:0000256" key="5">
    <source>
        <dbReference type="ARBA" id="ARBA00022679"/>
    </source>
</evidence>
<dbReference type="PROSITE" id="PS51257">
    <property type="entry name" value="PROKAR_LIPOPROTEIN"/>
    <property type="match status" value="1"/>
</dbReference>
<evidence type="ECO:0000259" key="22">
    <source>
        <dbReference type="PROSITE" id="PS50113"/>
    </source>
</evidence>
<keyword evidence="7" id="KW-0732">Signal</keyword>
<dbReference type="Pfam" id="PF00072">
    <property type="entry name" value="Response_reg"/>
    <property type="match status" value="1"/>
</dbReference>
<dbReference type="SMART" id="SM00387">
    <property type="entry name" value="HATPase_c"/>
    <property type="match status" value="1"/>
</dbReference>
<dbReference type="CDD" id="cd00130">
    <property type="entry name" value="PAS"/>
    <property type="match status" value="1"/>
</dbReference>
<keyword evidence="12" id="KW-0902">Two-component regulatory system</keyword>
<dbReference type="KEGG" id="jag:GJA_2882"/>
<dbReference type="Gene3D" id="3.30.450.20">
    <property type="entry name" value="PAS domain"/>
    <property type="match status" value="1"/>
</dbReference>
<evidence type="ECO:0000256" key="8">
    <source>
        <dbReference type="ARBA" id="ARBA00022741"/>
    </source>
</evidence>
<dbReference type="PANTHER" id="PTHR43047:SF64">
    <property type="entry name" value="HISTIDINE KINASE CONTAINING CHEY-HOMOLOGOUS RECEIVER DOMAIN AND PAS DOMAIN-RELATED"/>
    <property type="match status" value="1"/>
</dbReference>
<dbReference type="SUPFAM" id="SSF55785">
    <property type="entry name" value="PYP-like sensor domain (PAS domain)"/>
    <property type="match status" value="1"/>
</dbReference>
<dbReference type="PANTHER" id="PTHR43047">
    <property type="entry name" value="TWO-COMPONENT HISTIDINE PROTEIN KINASE"/>
    <property type="match status" value="1"/>
</dbReference>
<keyword evidence="5" id="KW-0808">Transferase</keyword>
<organism evidence="23 24">
    <name type="scientific">Janthinobacterium agaricidamnosum NBRC 102515 = DSM 9628</name>
    <dbReference type="NCBI Taxonomy" id="1349767"/>
    <lineage>
        <taxon>Bacteria</taxon>
        <taxon>Pseudomonadati</taxon>
        <taxon>Pseudomonadota</taxon>
        <taxon>Betaproteobacteria</taxon>
        <taxon>Burkholderiales</taxon>
        <taxon>Oxalobacteraceae</taxon>
        <taxon>Janthinobacterium</taxon>
    </lineage>
</organism>
<dbReference type="InterPro" id="IPR004358">
    <property type="entry name" value="Sig_transdc_His_kin-like_C"/>
</dbReference>
<dbReference type="EMBL" id="HG322949">
    <property type="protein sequence ID" value="CDG83511.1"/>
    <property type="molecule type" value="Genomic_DNA"/>
</dbReference>
<evidence type="ECO:0000256" key="2">
    <source>
        <dbReference type="ARBA" id="ARBA00004370"/>
    </source>
</evidence>
<keyword evidence="11 18" id="KW-1133">Transmembrane helix</keyword>
<dbReference type="Pfam" id="PF02518">
    <property type="entry name" value="HATPase_c"/>
    <property type="match status" value="1"/>
</dbReference>
<dbReference type="PROSITE" id="PS50112">
    <property type="entry name" value="PAS"/>
    <property type="match status" value="1"/>
</dbReference>
<evidence type="ECO:0000256" key="12">
    <source>
        <dbReference type="ARBA" id="ARBA00023012"/>
    </source>
</evidence>
<feature type="domain" description="Response regulatory" evidence="20">
    <location>
        <begin position="812"/>
        <end position="933"/>
    </location>
</feature>
<dbReference type="SUPFAM" id="SSF47384">
    <property type="entry name" value="Homodimeric domain of signal transducing histidine kinase"/>
    <property type="match status" value="1"/>
</dbReference>